<evidence type="ECO:0000313" key="3">
    <source>
        <dbReference type="Proteomes" id="UP001530293"/>
    </source>
</evidence>
<dbReference type="AlphaFoldDB" id="A0ABD3N3F5"/>
<name>A0ABD3N3F5_9STRA</name>
<sequence length="444" mass="50701">MDSQNMSIGWGRPRPKYSELEPSDVENFDNIDDCDAADDGAMFGDDVQAHPKNDNDKHLMTRVTQPIDYPLKGCDGAPCGELSQLYVNQGYEFKGLKEYYYTLDNDMKSPNTRFFSTFTCPVTGEHFSSGILPNTEVDFINEMPWYKTKKLAVTAAAAKALDCFSLRRCYGTEKTHWQRCIDSPYLSAEDAPMLPELPPGVVLPVPSLISQEEQGHHDDDVHPKQALIQHYVSFVKSLEMRGIHTDYPANEMGPKSDSYSCWPNMKDSPNTMWTAIFTCHLTGERFPSGSLHGREGAYENNCWFYDSSRFMIVPRESIDEADFHESNFDRVDFIWYPTKKEAVIAAAGRALDCLRHRDSSCTYSSDRYCRESPYTVDDAPEVWKRVCQSARGVCGIDWPSLPPEDRLTTHSGVSDLHCLLVDKYDDEYWRTRYKVRRFAASKDI</sequence>
<proteinExistence type="predicted"/>
<evidence type="ECO:0000256" key="1">
    <source>
        <dbReference type="SAM" id="MobiDB-lite"/>
    </source>
</evidence>
<comment type="caution">
    <text evidence="2">The sequence shown here is derived from an EMBL/GenBank/DDBJ whole genome shotgun (WGS) entry which is preliminary data.</text>
</comment>
<feature type="region of interest" description="Disordered" evidence="1">
    <location>
        <begin position="1"/>
        <end position="30"/>
    </location>
</feature>
<organism evidence="2 3">
    <name type="scientific">Discostella pseudostelligera</name>
    <dbReference type="NCBI Taxonomy" id="259834"/>
    <lineage>
        <taxon>Eukaryota</taxon>
        <taxon>Sar</taxon>
        <taxon>Stramenopiles</taxon>
        <taxon>Ochrophyta</taxon>
        <taxon>Bacillariophyta</taxon>
        <taxon>Coscinodiscophyceae</taxon>
        <taxon>Thalassiosirophycidae</taxon>
        <taxon>Stephanodiscales</taxon>
        <taxon>Stephanodiscaceae</taxon>
        <taxon>Discostella</taxon>
    </lineage>
</organism>
<dbReference type="Proteomes" id="UP001530293">
    <property type="component" value="Unassembled WGS sequence"/>
</dbReference>
<reference evidence="2 3" key="1">
    <citation type="submission" date="2024-10" db="EMBL/GenBank/DDBJ databases">
        <title>Updated reference genomes for cyclostephanoid diatoms.</title>
        <authorList>
            <person name="Roberts W.R."/>
            <person name="Alverson A.J."/>
        </authorList>
    </citation>
    <scope>NUCLEOTIDE SEQUENCE [LARGE SCALE GENOMIC DNA]</scope>
    <source>
        <strain evidence="2 3">AJA232-27</strain>
    </source>
</reference>
<feature type="compositionally biased region" description="Acidic residues" evidence="1">
    <location>
        <begin position="21"/>
        <end position="30"/>
    </location>
</feature>
<protein>
    <submittedName>
        <fullName evidence="2">Uncharacterized protein</fullName>
    </submittedName>
</protein>
<gene>
    <name evidence="2" type="ORF">ACHAWU_008779</name>
</gene>
<accession>A0ABD3N3F5</accession>
<evidence type="ECO:0000313" key="2">
    <source>
        <dbReference type="EMBL" id="KAL3769087.1"/>
    </source>
</evidence>
<keyword evidence="3" id="KW-1185">Reference proteome</keyword>
<dbReference type="EMBL" id="JALLBG020000058">
    <property type="protein sequence ID" value="KAL3769087.1"/>
    <property type="molecule type" value="Genomic_DNA"/>
</dbReference>